<dbReference type="Pfam" id="PF00107">
    <property type="entry name" value="ADH_zinc_N"/>
    <property type="match status" value="1"/>
</dbReference>
<keyword evidence="1" id="KW-0560">Oxidoreductase</keyword>
<evidence type="ECO:0000256" key="1">
    <source>
        <dbReference type="ARBA" id="ARBA00023002"/>
    </source>
</evidence>
<dbReference type="EMBL" id="QGGY01000004">
    <property type="protein sequence ID" value="PWJ76742.1"/>
    <property type="molecule type" value="Genomic_DNA"/>
</dbReference>
<proteinExistence type="predicted"/>
<evidence type="ECO:0000313" key="5">
    <source>
        <dbReference type="Proteomes" id="UP000245412"/>
    </source>
</evidence>
<dbReference type="InterPro" id="IPR050129">
    <property type="entry name" value="Zn_alcohol_dh"/>
</dbReference>
<evidence type="ECO:0000259" key="3">
    <source>
        <dbReference type="Pfam" id="PF08240"/>
    </source>
</evidence>
<evidence type="ECO:0000313" key="4">
    <source>
        <dbReference type="EMBL" id="PWJ76742.1"/>
    </source>
</evidence>
<keyword evidence="5" id="KW-1185">Reference proteome</keyword>
<dbReference type="InterPro" id="IPR013154">
    <property type="entry name" value="ADH-like_N"/>
</dbReference>
<sequence length="346" mass="37676">MKGLRYLGRGQARIAKMPVPETKEGQVLLEVAVSALCGSERSDYENGCSFVSGHEFAGIVRETNGCRRLKAGDRVTVNVLAGCGDCYYCRTGQPQFCRELHVCQGGHAQYAAVPEECCIPLPDYMDFEAGVLLGGDTLGVAYRAVNKIRPDFGRVAAVIGAGPIGLGVISLLKYYGYYAAVMEKNQLRCHYAAELAGADEVLGQFSDTCPGERLGELTGGLGADVVFECSGSPLAERTALEIVRPAGTVVFCGENYKGLEIIPSDHIIHKEVTLTGAFYFTRNDFYGLCEIYKRGFDPKTAVTHRMHLDKAPDACSMFFSGKTGKVLLYRDQTCRTGHGTEEKWKD</sequence>
<feature type="domain" description="Alcohol dehydrogenase-like C-terminal" evidence="2">
    <location>
        <begin position="163"/>
        <end position="291"/>
    </location>
</feature>
<dbReference type="PANTHER" id="PTHR43401">
    <property type="entry name" value="L-THREONINE 3-DEHYDROGENASE"/>
    <property type="match status" value="1"/>
</dbReference>
<dbReference type="InterPro" id="IPR013149">
    <property type="entry name" value="ADH-like_C"/>
</dbReference>
<dbReference type="InterPro" id="IPR011032">
    <property type="entry name" value="GroES-like_sf"/>
</dbReference>
<evidence type="ECO:0000259" key="2">
    <source>
        <dbReference type="Pfam" id="PF00107"/>
    </source>
</evidence>
<dbReference type="Pfam" id="PF08240">
    <property type="entry name" value="ADH_N"/>
    <property type="match status" value="1"/>
</dbReference>
<gene>
    <name evidence="4" type="ORF">C7383_104188</name>
</gene>
<organism evidence="4 5">
    <name type="scientific">Murimonas intestini</name>
    <dbReference type="NCBI Taxonomy" id="1337051"/>
    <lineage>
        <taxon>Bacteria</taxon>
        <taxon>Bacillati</taxon>
        <taxon>Bacillota</taxon>
        <taxon>Clostridia</taxon>
        <taxon>Lachnospirales</taxon>
        <taxon>Lachnospiraceae</taxon>
        <taxon>Murimonas</taxon>
    </lineage>
</organism>
<comment type="caution">
    <text evidence="4">The sequence shown here is derived from an EMBL/GenBank/DDBJ whole genome shotgun (WGS) entry which is preliminary data.</text>
</comment>
<protein>
    <submittedName>
        <fullName evidence="4">L-iditol 2-dehydrogenase/threonine 3-dehydrogenase</fullName>
    </submittedName>
</protein>
<dbReference type="Proteomes" id="UP000245412">
    <property type="component" value="Unassembled WGS sequence"/>
</dbReference>
<dbReference type="Gene3D" id="3.40.50.720">
    <property type="entry name" value="NAD(P)-binding Rossmann-like Domain"/>
    <property type="match status" value="1"/>
</dbReference>
<dbReference type="RefSeq" id="WP_109625884.1">
    <property type="nucleotide sequence ID" value="NZ_JANKBI010000019.1"/>
</dbReference>
<feature type="domain" description="Alcohol dehydrogenase-like N-terminal" evidence="3">
    <location>
        <begin position="24"/>
        <end position="123"/>
    </location>
</feature>
<dbReference type="Gene3D" id="3.90.180.10">
    <property type="entry name" value="Medium-chain alcohol dehydrogenases, catalytic domain"/>
    <property type="match status" value="1"/>
</dbReference>
<dbReference type="PANTHER" id="PTHR43401:SF2">
    <property type="entry name" value="L-THREONINE 3-DEHYDROGENASE"/>
    <property type="match status" value="1"/>
</dbReference>
<dbReference type="SUPFAM" id="SSF50129">
    <property type="entry name" value="GroES-like"/>
    <property type="match status" value="1"/>
</dbReference>
<accession>A0AB73T5Z2</accession>
<reference evidence="4 5" key="1">
    <citation type="submission" date="2018-05" db="EMBL/GenBank/DDBJ databases">
        <authorList>
            <person name="Goeker M."/>
            <person name="Huntemann M."/>
            <person name="Clum A."/>
            <person name="Pillay M."/>
            <person name="Palaniappan K."/>
            <person name="Varghese N."/>
            <person name="Mikhailova N."/>
            <person name="Stamatis D."/>
            <person name="Reddy T."/>
            <person name="Daum C."/>
            <person name="Shapiro N."/>
            <person name="Ivanova N."/>
            <person name="Kyrpides N."/>
            <person name="Woyke T."/>
        </authorList>
    </citation>
    <scope>NUCLEOTIDE SEQUENCE [LARGE SCALE GENOMIC DNA]</scope>
    <source>
        <strain evidence="4 5">DSM 26524</strain>
    </source>
</reference>
<dbReference type="AlphaFoldDB" id="A0AB73T5Z2"/>
<name>A0AB73T5Z2_9FIRM</name>
<dbReference type="GO" id="GO:0016491">
    <property type="term" value="F:oxidoreductase activity"/>
    <property type="evidence" value="ECO:0007669"/>
    <property type="project" value="UniProtKB-KW"/>
</dbReference>
<dbReference type="SUPFAM" id="SSF51735">
    <property type="entry name" value="NAD(P)-binding Rossmann-fold domains"/>
    <property type="match status" value="1"/>
</dbReference>
<dbReference type="InterPro" id="IPR036291">
    <property type="entry name" value="NAD(P)-bd_dom_sf"/>
</dbReference>